<evidence type="ECO:0000256" key="1">
    <source>
        <dbReference type="ARBA" id="ARBA00010873"/>
    </source>
</evidence>
<dbReference type="Pfam" id="PF03389">
    <property type="entry name" value="MobA_MobL"/>
    <property type="match status" value="1"/>
</dbReference>
<proteinExistence type="inferred from homology"/>
<feature type="compositionally biased region" description="Low complexity" evidence="3">
    <location>
        <begin position="584"/>
        <end position="599"/>
    </location>
</feature>
<comment type="similarity">
    <text evidence="1">Belongs to the MobA/MobL family.</text>
</comment>
<accession>A0A0E4FQY6</accession>
<evidence type="ECO:0000256" key="2">
    <source>
        <dbReference type="ARBA" id="ARBA00022971"/>
    </source>
</evidence>
<feature type="domain" description="MobA/MobL protein" evidence="4">
    <location>
        <begin position="64"/>
        <end position="197"/>
    </location>
</feature>
<evidence type="ECO:0000313" key="6">
    <source>
        <dbReference type="Proteomes" id="UP000063308"/>
    </source>
</evidence>
<keyword evidence="2" id="KW-0184">Conjugation</keyword>
<organism evidence="5 6">
    <name type="scientific">Bradyrhizobium diazoefficiens</name>
    <dbReference type="NCBI Taxonomy" id="1355477"/>
    <lineage>
        <taxon>Bacteria</taxon>
        <taxon>Pseudomonadati</taxon>
        <taxon>Pseudomonadota</taxon>
        <taxon>Alphaproteobacteria</taxon>
        <taxon>Hyphomicrobiales</taxon>
        <taxon>Nitrobacteraceae</taxon>
        <taxon>Bradyrhizobium</taxon>
    </lineage>
</organism>
<dbReference type="Gene3D" id="3.30.930.30">
    <property type="match status" value="1"/>
</dbReference>
<dbReference type="AlphaFoldDB" id="A0A0E4FQY6"/>
<feature type="compositionally biased region" description="Basic and acidic residues" evidence="3">
    <location>
        <begin position="639"/>
        <end position="649"/>
    </location>
</feature>
<dbReference type="InterPro" id="IPR005053">
    <property type="entry name" value="MobA_MobL"/>
</dbReference>
<name>A0A0E4FQY6_9BRAD</name>
<sequence>MLWIWPGLRAADEQGGPQRELGAISDLQVRMRCWRVVHYTFGDNVSHCSIHTRVIQPSKGNTAAARFAYQTCSTADDRFGHVDYRCYAPYRVGGCVLLPMGAPAELAEWENFSKAVISRETRRNAQEGRVLDFALPRGVARELLLPLAAFALLPFVELGMAVRLDIECVDASDGEPNPHAHAWLSQRELKQGGFGLKVRPWNTLFRRDGCRHIRALVAARLTLGCAILGVEAYVDPRRNDVRGAGAPELRLTRVLWSMYSEGRHVEAIEQLKASRQPKGDRMAAKHAPGPVVASVRITNAAVYYRDDDEEAAEILRRFADAAQEAGYELELASGSPALALSGTAVAFDGRAFTIADIGSSEDAAIVARFARRLEWPGLVVEGGARLADLIAIAGAAEGVFMINRAPSAEARDRIARAYYSEMKDDIAHHDPLGIAAGFFANSEANKVAAQPAEVLDAALQVNVGCDPQSPANLVVPNTAPAGWSNVAEPASVVAPIATSDSEKRVAAGWDDVRRTAAFSSKAIARTSGDRSEARRPPRVGVTSNPPRSPADLRAPSTAPLRPNEVAGLASAVAPMATSGNDSPRGAAGADARRTAGSSSQPFEGLEMLPQDDSWKVAPDPSRSARDALALEVGFRRQRQTHEELDEFLRRKTRQSSGLRREGAVSPGNAKLQQPTRRPQPIPQWPAEIPAVGQAVETEEPDYQAPRP</sequence>
<evidence type="ECO:0000259" key="4">
    <source>
        <dbReference type="Pfam" id="PF03389"/>
    </source>
</evidence>
<reference evidence="5 6" key="1">
    <citation type="submission" date="2014-11" db="EMBL/GenBank/DDBJ databases">
        <title>Symbiosis island explosion on the genome of extra-slow-growing strains of soybean bradyrhizobia with massive insertion sequences.</title>
        <authorList>
            <person name="Iida T."/>
            <person name="Minamisawa K."/>
        </authorList>
    </citation>
    <scope>NUCLEOTIDE SEQUENCE [LARGE SCALE GENOMIC DNA]</scope>
    <source>
        <strain evidence="5 6">NK6</strain>
    </source>
</reference>
<feature type="region of interest" description="Disordered" evidence="3">
    <location>
        <begin position="520"/>
        <end position="560"/>
    </location>
</feature>
<protein>
    <recommendedName>
        <fullName evidence="4">MobA/MobL protein domain-containing protein</fullName>
    </recommendedName>
</protein>
<dbReference type="Proteomes" id="UP000063308">
    <property type="component" value="Chromosome"/>
</dbReference>
<evidence type="ECO:0000313" key="5">
    <source>
        <dbReference type="EMBL" id="BAR54034.1"/>
    </source>
</evidence>
<feature type="region of interest" description="Disordered" evidence="3">
    <location>
        <begin position="574"/>
        <end position="707"/>
    </location>
</feature>
<gene>
    <name evidence="5" type="ORF">NK6_849</name>
</gene>
<dbReference type="EMBL" id="AP014685">
    <property type="protein sequence ID" value="BAR54034.1"/>
    <property type="molecule type" value="Genomic_DNA"/>
</dbReference>
<evidence type="ECO:0000256" key="3">
    <source>
        <dbReference type="SAM" id="MobiDB-lite"/>
    </source>
</evidence>